<proteinExistence type="inferred from homology"/>
<organism evidence="12 13">
    <name type="scientific">Pontibacillus chungwhensis BH030062</name>
    <dbReference type="NCBI Taxonomy" id="1385513"/>
    <lineage>
        <taxon>Bacteria</taxon>
        <taxon>Bacillati</taxon>
        <taxon>Bacillota</taxon>
        <taxon>Bacilli</taxon>
        <taxon>Bacillales</taxon>
        <taxon>Bacillaceae</taxon>
        <taxon>Pontibacillus</taxon>
    </lineage>
</organism>
<sequence>MYIVIVNPYAGSGKAKKVFEQIRQSPVYKKVECRAFITQHEGHTEALAQQVAEIYKDRIICIIVIGGDGTIHEVLNGLKHHPSIPLALIPGGSGNDFGKATLSKKSSIEIFEDIVGSENQYSDYRVGTYRTDYRKEKNARLLANSIGFGFDGEIVKVANNSILKKWLNLYNIGFLIYCLALLRTLRAFQPKTIELTVDGEKRTLKNVWMVTIGIHGYYGGGMRILPNARIQSNQLELLVLHNISKWKVLVMFVTVFWGGHVRFKEVEVLTGSKVSVKSEEVLSYHVDGESGSCQSCYIQKANIPRPVFKGKK</sequence>
<comment type="cofactor">
    <cofactor evidence="1">
        <name>Mg(2+)</name>
        <dbReference type="ChEBI" id="CHEBI:18420"/>
    </cofactor>
</comment>
<dbReference type="OrthoDB" id="9786026at2"/>
<evidence type="ECO:0000256" key="1">
    <source>
        <dbReference type="ARBA" id="ARBA00001946"/>
    </source>
</evidence>
<dbReference type="PANTHER" id="PTHR12358:SF54">
    <property type="entry name" value="SPHINGOSINE KINASE RELATED PROTEIN"/>
    <property type="match status" value="1"/>
</dbReference>
<evidence type="ECO:0000256" key="2">
    <source>
        <dbReference type="ARBA" id="ARBA00005983"/>
    </source>
</evidence>
<keyword evidence="3" id="KW-0444">Lipid biosynthesis</keyword>
<keyword evidence="6" id="KW-0418">Kinase</keyword>
<keyword evidence="8" id="KW-0443">Lipid metabolism</keyword>
<dbReference type="NCBIfam" id="TIGR00147">
    <property type="entry name" value="YegS/Rv2252/BmrU family lipid kinase"/>
    <property type="match status" value="1"/>
</dbReference>
<dbReference type="SUPFAM" id="SSF111331">
    <property type="entry name" value="NAD kinase/diacylglycerol kinase-like"/>
    <property type="match status" value="1"/>
</dbReference>
<gene>
    <name evidence="12" type="ORF">N780_06520</name>
</gene>
<evidence type="ECO:0000256" key="5">
    <source>
        <dbReference type="ARBA" id="ARBA00022741"/>
    </source>
</evidence>
<dbReference type="Gene3D" id="3.40.50.10330">
    <property type="entry name" value="Probable inorganic polyphosphate/atp-NAD kinase, domain 1"/>
    <property type="match status" value="1"/>
</dbReference>
<evidence type="ECO:0000313" key="13">
    <source>
        <dbReference type="Proteomes" id="UP000030153"/>
    </source>
</evidence>
<evidence type="ECO:0000256" key="10">
    <source>
        <dbReference type="ARBA" id="ARBA00023264"/>
    </source>
</evidence>
<keyword evidence="4" id="KW-0808">Transferase</keyword>
<dbReference type="InterPro" id="IPR017438">
    <property type="entry name" value="ATP-NAD_kinase_N"/>
</dbReference>
<comment type="caution">
    <text evidence="12">The sequence shown here is derived from an EMBL/GenBank/DDBJ whole genome shotgun (WGS) entry which is preliminary data.</text>
</comment>
<evidence type="ECO:0000256" key="3">
    <source>
        <dbReference type="ARBA" id="ARBA00022516"/>
    </source>
</evidence>
<protein>
    <recommendedName>
        <fullName evidence="11">DAGKc domain-containing protein</fullName>
    </recommendedName>
</protein>
<keyword evidence="13" id="KW-1185">Reference proteome</keyword>
<dbReference type="GO" id="GO:0016301">
    <property type="term" value="F:kinase activity"/>
    <property type="evidence" value="ECO:0007669"/>
    <property type="project" value="UniProtKB-KW"/>
</dbReference>
<evidence type="ECO:0000256" key="7">
    <source>
        <dbReference type="ARBA" id="ARBA00022840"/>
    </source>
</evidence>
<dbReference type="Gene3D" id="2.60.200.40">
    <property type="match status" value="1"/>
</dbReference>
<reference evidence="12 13" key="1">
    <citation type="submission" date="2013-08" db="EMBL/GenBank/DDBJ databases">
        <title>Genome of Pontibacillus chungwhensis.</title>
        <authorList>
            <person name="Wang Q."/>
            <person name="Wang G."/>
        </authorList>
    </citation>
    <scope>NUCLEOTIDE SEQUENCE [LARGE SCALE GENOMIC DNA]</scope>
    <source>
        <strain evidence="12 13">BH030062</strain>
    </source>
</reference>
<accession>A0A0A2V938</accession>
<dbReference type="PROSITE" id="PS50146">
    <property type="entry name" value="DAGK"/>
    <property type="match status" value="1"/>
</dbReference>
<keyword evidence="10" id="KW-1208">Phospholipid metabolism</keyword>
<dbReference type="EMBL" id="AVBG01000015">
    <property type="protein sequence ID" value="KGP90220.1"/>
    <property type="molecule type" value="Genomic_DNA"/>
</dbReference>
<keyword evidence="5" id="KW-0547">Nucleotide-binding</keyword>
<evidence type="ECO:0000256" key="6">
    <source>
        <dbReference type="ARBA" id="ARBA00022777"/>
    </source>
</evidence>
<evidence type="ECO:0000256" key="8">
    <source>
        <dbReference type="ARBA" id="ARBA00023098"/>
    </source>
</evidence>
<dbReference type="RefSeq" id="WP_036786543.1">
    <property type="nucleotide sequence ID" value="NZ_AVBG01000015.1"/>
</dbReference>
<dbReference type="InterPro" id="IPR005218">
    <property type="entry name" value="Diacylglycerol/lipid_kinase"/>
</dbReference>
<dbReference type="Pfam" id="PF19279">
    <property type="entry name" value="YegS_C"/>
    <property type="match status" value="1"/>
</dbReference>
<evidence type="ECO:0000256" key="4">
    <source>
        <dbReference type="ARBA" id="ARBA00022679"/>
    </source>
</evidence>
<keyword evidence="7" id="KW-0067">ATP-binding</keyword>
<comment type="similarity">
    <text evidence="2">Belongs to the diacylglycerol/lipid kinase family.</text>
</comment>
<dbReference type="Proteomes" id="UP000030153">
    <property type="component" value="Unassembled WGS sequence"/>
</dbReference>
<dbReference type="GO" id="GO:0008654">
    <property type="term" value="P:phospholipid biosynthetic process"/>
    <property type="evidence" value="ECO:0007669"/>
    <property type="project" value="UniProtKB-KW"/>
</dbReference>
<dbReference type="GO" id="GO:0005524">
    <property type="term" value="F:ATP binding"/>
    <property type="evidence" value="ECO:0007669"/>
    <property type="project" value="UniProtKB-KW"/>
</dbReference>
<dbReference type="PANTHER" id="PTHR12358">
    <property type="entry name" value="SPHINGOSINE KINASE"/>
    <property type="match status" value="1"/>
</dbReference>
<evidence type="ECO:0000313" key="12">
    <source>
        <dbReference type="EMBL" id="KGP90220.1"/>
    </source>
</evidence>
<dbReference type="InterPro" id="IPR001206">
    <property type="entry name" value="Diacylglycerol_kinase_cat_dom"/>
</dbReference>
<name>A0A0A2V938_9BACI</name>
<dbReference type="InterPro" id="IPR050187">
    <property type="entry name" value="Lipid_Phosphate_FormReg"/>
</dbReference>
<dbReference type="STRING" id="1385513.N780_06520"/>
<feature type="domain" description="DAGKc" evidence="11">
    <location>
        <begin position="1"/>
        <end position="100"/>
    </location>
</feature>
<dbReference type="eggNOG" id="COG1597">
    <property type="taxonomic scope" value="Bacteria"/>
</dbReference>
<dbReference type="InterPro" id="IPR016064">
    <property type="entry name" value="NAD/diacylglycerol_kinase_sf"/>
</dbReference>
<dbReference type="SMART" id="SM00046">
    <property type="entry name" value="DAGKc"/>
    <property type="match status" value="1"/>
</dbReference>
<evidence type="ECO:0000259" key="11">
    <source>
        <dbReference type="PROSITE" id="PS50146"/>
    </source>
</evidence>
<keyword evidence="9" id="KW-0594">Phospholipid biosynthesis</keyword>
<dbReference type="InterPro" id="IPR045540">
    <property type="entry name" value="YegS/DAGK_C"/>
</dbReference>
<dbReference type="AlphaFoldDB" id="A0A0A2V938"/>
<evidence type="ECO:0000256" key="9">
    <source>
        <dbReference type="ARBA" id="ARBA00023209"/>
    </source>
</evidence>
<dbReference type="Pfam" id="PF00781">
    <property type="entry name" value="DAGK_cat"/>
    <property type="match status" value="1"/>
</dbReference>